<feature type="compositionally biased region" description="Low complexity" evidence="3">
    <location>
        <begin position="331"/>
        <end position="342"/>
    </location>
</feature>
<dbReference type="CDD" id="cd05117">
    <property type="entry name" value="STKc_CAMK"/>
    <property type="match status" value="1"/>
</dbReference>
<reference evidence="5" key="1">
    <citation type="submission" date="2020-05" db="EMBL/GenBank/DDBJ databases">
        <title>Phylogenomic resolution of chytrid fungi.</title>
        <authorList>
            <person name="Stajich J.E."/>
            <person name="Amses K."/>
            <person name="Simmons R."/>
            <person name="Seto K."/>
            <person name="Myers J."/>
            <person name="Bonds A."/>
            <person name="Quandt C.A."/>
            <person name="Barry K."/>
            <person name="Liu P."/>
            <person name="Grigoriev I."/>
            <person name="Longcore J.E."/>
            <person name="James T.Y."/>
        </authorList>
    </citation>
    <scope>NUCLEOTIDE SEQUENCE</scope>
    <source>
        <strain evidence="5">JEL0513</strain>
    </source>
</reference>
<dbReference type="PROSITE" id="PS50011">
    <property type="entry name" value="PROTEIN_KINASE_DOM"/>
    <property type="match status" value="1"/>
</dbReference>
<organism evidence="5 6">
    <name type="scientific">Physocladia obscura</name>
    <dbReference type="NCBI Taxonomy" id="109957"/>
    <lineage>
        <taxon>Eukaryota</taxon>
        <taxon>Fungi</taxon>
        <taxon>Fungi incertae sedis</taxon>
        <taxon>Chytridiomycota</taxon>
        <taxon>Chytridiomycota incertae sedis</taxon>
        <taxon>Chytridiomycetes</taxon>
        <taxon>Chytridiales</taxon>
        <taxon>Chytriomycetaceae</taxon>
        <taxon>Physocladia</taxon>
    </lineage>
</organism>
<proteinExistence type="predicted"/>
<feature type="compositionally biased region" description="Gly residues" evidence="3">
    <location>
        <begin position="318"/>
        <end position="330"/>
    </location>
</feature>
<dbReference type="PROSITE" id="PS00108">
    <property type="entry name" value="PROTEIN_KINASE_ST"/>
    <property type="match status" value="1"/>
</dbReference>
<dbReference type="FunFam" id="1.10.510.10:FF:000571">
    <property type="entry name" value="Maternal embryonic leucine zipper kinase"/>
    <property type="match status" value="1"/>
</dbReference>
<dbReference type="PANTHER" id="PTHR24347">
    <property type="entry name" value="SERINE/THREONINE-PROTEIN KINASE"/>
    <property type="match status" value="1"/>
</dbReference>
<name>A0AAD5SN48_9FUNG</name>
<evidence type="ECO:0000259" key="4">
    <source>
        <dbReference type="PROSITE" id="PS50011"/>
    </source>
</evidence>
<feature type="domain" description="Protein kinase" evidence="4">
    <location>
        <begin position="1"/>
        <end position="232"/>
    </location>
</feature>
<dbReference type="SMART" id="SM00220">
    <property type="entry name" value="S_TKc"/>
    <property type="match status" value="1"/>
</dbReference>
<dbReference type="Proteomes" id="UP001211907">
    <property type="component" value="Unassembled WGS sequence"/>
</dbReference>
<protein>
    <recommendedName>
        <fullName evidence="4">Protein kinase domain-containing protein</fullName>
    </recommendedName>
</protein>
<dbReference type="GO" id="GO:0005524">
    <property type="term" value="F:ATP binding"/>
    <property type="evidence" value="ECO:0007669"/>
    <property type="project" value="UniProtKB-KW"/>
</dbReference>
<accession>A0AAD5SN48</accession>
<dbReference type="EMBL" id="JADGJH010005042">
    <property type="protein sequence ID" value="KAJ3082429.1"/>
    <property type="molecule type" value="Genomic_DNA"/>
</dbReference>
<sequence>MTRNIEQEVEILRAVKHPCIISIGTVYNLPKSINIVMEFAKGGELFDRIIEKTNFSEQESKIIMIQLLTALKYLHQRSIVHRDLKPENILLVSKNPSDLRIKISDFGLAKLIPSQQFLKTLCGTPNYVAPEVLKPGNAKGRNNKGDLRAYGSAVDLWSSGVVMYILLVGQPPFSDELAPPSMMDQIKLGKYSFPSPWWDTISPQAIDLIKKLIRVNPDERLTASQALEHPWFQEGDTAAIWSNPAIKQLPQSSDHTYTPDDTVFQNSENIRAAVELGLKTDPQVQQQPAVTPTKKIRAARVLASGDVTPLEDEKDGRLLGGNGIMGGGSGSATTAETSPATPTKKRKADWDDGNDDNNE</sequence>
<keyword evidence="6" id="KW-1185">Reference proteome</keyword>
<dbReference type="InterPro" id="IPR011009">
    <property type="entry name" value="Kinase-like_dom_sf"/>
</dbReference>
<dbReference type="SUPFAM" id="SSF56112">
    <property type="entry name" value="Protein kinase-like (PK-like)"/>
    <property type="match status" value="1"/>
</dbReference>
<dbReference type="GO" id="GO:0004672">
    <property type="term" value="F:protein kinase activity"/>
    <property type="evidence" value="ECO:0007669"/>
    <property type="project" value="InterPro"/>
</dbReference>
<gene>
    <name evidence="5" type="ORF">HK100_009680</name>
</gene>
<dbReference type="AlphaFoldDB" id="A0AAD5SN48"/>
<evidence type="ECO:0000256" key="3">
    <source>
        <dbReference type="SAM" id="MobiDB-lite"/>
    </source>
</evidence>
<evidence type="ECO:0000256" key="2">
    <source>
        <dbReference type="ARBA" id="ARBA00022840"/>
    </source>
</evidence>
<evidence type="ECO:0000313" key="5">
    <source>
        <dbReference type="EMBL" id="KAJ3082429.1"/>
    </source>
</evidence>
<evidence type="ECO:0000256" key="1">
    <source>
        <dbReference type="ARBA" id="ARBA00022741"/>
    </source>
</evidence>
<dbReference type="Gene3D" id="1.10.510.10">
    <property type="entry name" value="Transferase(Phosphotransferase) domain 1"/>
    <property type="match status" value="1"/>
</dbReference>
<feature type="region of interest" description="Disordered" evidence="3">
    <location>
        <begin position="307"/>
        <end position="359"/>
    </location>
</feature>
<dbReference type="InterPro" id="IPR008271">
    <property type="entry name" value="Ser/Thr_kinase_AS"/>
</dbReference>
<comment type="caution">
    <text evidence="5">The sequence shown here is derived from an EMBL/GenBank/DDBJ whole genome shotgun (WGS) entry which is preliminary data.</text>
</comment>
<dbReference type="InterPro" id="IPR000719">
    <property type="entry name" value="Prot_kinase_dom"/>
</dbReference>
<keyword evidence="1" id="KW-0547">Nucleotide-binding</keyword>
<evidence type="ECO:0000313" key="6">
    <source>
        <dbReference type="Proteomes" id="UP001211907"/>
    </source>
</evidence>
<dbReference type="Pfam" id="PF00069">
    <property type="entry name" value="Pkinase"/>
    <property type="match status" value="1"/>
</dbReference>
<keyword evidence="2" id="KW-0067">ATP-binding</keyword>
<dbReference type="Gene3D" id="3.30.200.20">
    <property type="entry name" value="Phosphorylase Kinase, domain 1"/>
    <property type="match status" value="1"/>
</dbReference>